<dbReference type="InterPro" id="IPR012337">
    <property type="entry name" value="RNaseH-like_sf"/>
</dbReference>
<reference evidence="2 3" key="1">
    <citation type="journal article" date="2024" name="G3 (Bethesda)">
        <title>Genome assembly of Hibiscus sabdariffa L. provides insights into metabolisms of medicinal natural products.</title>
        <authorList>
            <person name="Kim T."/>
        </authorList>
    </citation>
    <scope>NUCLEOTIDE SEQUENCE [LARGE SCALE GENOMIC DNA]</scope>
    <source>
        <strain evidence="2">TK-2024</strain>
        <tissue evidence="2">Old leaves</tissue>
    </source>
</reference>
<dbReference type="EMBL" id="JBBPBN010000201">
    <property type="protein sequence ID" value="KAK8972797.1"/>
    <property type="molecule type" value="Genomic_DNA"/>
</dbReference>
<evidence type="ECO:0000313" key="3">
    <source>
        <dbReference type="Proteomes" id="UP001396334"/>
    </source>
</evidence>
<dbReference type="PANTHER" id="PTHR37984:SF5">
    <property type="entry name" value="PROTEIN NYNRIN-LIKE"/>
    <property type="match status" value="1"/>
</dbReference>
<dbReference type="InterPro" id="IPR050951">
    <property type="entry name" value="Retrovirus_Pol_polyprotein"/>
</dbReference>
<keyword evidence="3" id="KW-1185">Reference proteome</keyword>
<evidence type="ECO:0000259" key="1">
    <source>
        <dbReference type="PROSITE" id="PS50994"/>
    </source>
</evidence>
<accession>A0ABR2N9S6</accession>
<proteinExistence type="predicted"/>
<dbReference type="Proteomes" id="UP001396334">
    <property type="component" value="Unassembled WGS sequence"/>
</dbReference>
<name>A0ABR2N9S6_9ROSI</name>
<evidence type="ECO:0000313" key="2">
    <source>
        <dbReference type="EMBL" id="KAK8972797.1"/>
    </source>
</evidence>
<comment type="caution">
    <text evidence="2">The sequence shown here is derived from an EMBL/GenBank/DDBJ whole genome shotgun (WGS) entry which is preliminary data.</text>
</comment>
<dbReference type="Pfam" id="PF17921">
    <property type="entry name" value="Integrase_H2C2"/>
    <property type="match status" value="1"/>
</dbReference>
<dbReference type="PROSITE" id="PS50994">
    <property type="entry name" value="INTEGRASE"/>
    <property type="match status" value="1"/>
</dbReference>
<dbReference type="InterPro" id="IPR001584">
    <property type="entry name" value="Integrase_cat-core"/>
</dbReference>
<gene>
    <name evidence="2" type="ORF">V6N11_033137</name>
</gene>
<feature type="domain" description="Integrase catalytic" evidence="1">
    <location>
        <begin position="95"/>
        <end position="196"/>
    </location>
</feature>
<dbReference type="SUPFAM" id="SSF53098">
    <property type="entry name" value="Ribonuclease H-like"/>
    <property type="match status" value="1"/>
</dbReference>
<protein>
    <recommendedName>
        <fullName evidence="1">Integrase catalytic domain-containing protein</fullName>
    </recommendedName>
</protein>
<dbReference type="InterPro" id="IPR041588">
    <property type="entry name" value="Integrase_H2C2"/>
</dbReference>
<organism evidence="2 3">
    <name type="scientific">Hibiscus sabdariffa</name>
    <name type="common">roselle</name>
    <dbReference type="NCBI Taxonomy" id="183260"/>
    <lineage>
        <taxon>Eukaryota</taxon>
        <taxon>Viridiplantae</taxon>
        <taxon>Streptophyta</taxon>
        <taxon>Embryophyta</taxon>
        <taxon>Tracheophyta</taxon>
        <taxon>Spermatophyta</taxon>
        <taxon>Magnoliopsida</taxon>
        <taxon>eudicotyledons</taxon>
        <taxon>Gunneridae</taxon>
        <taxon>Pentapetalae</taxon>
        <taxon>rosids</taxon>
        <taxon>malvids</taxon>
        <taxon>Malvales</taxon>
        <taxon>Malvaceae</taxon>
        <taxon>Malvoideae</taxon>
        <taxon>Hibiscus</taxon>
    </lineage>
</organism>
<sequence length="196" mass="22924">MPEPASLAINAHFRLTKERKLFSELQVQSSLVSRIKKLQQTDPELQKIVMKLESKPNFDLSFKSDGLLYFRDRVYVPDNEELKRDMINESHQSSFSIHPGVVKMYRDLKPLYWWPRMKAAITDYVSRFTKSAHFIPIRVNMTSDILAEMYIREVILLHGVPTSIISDRDPKFTSRFWKSLKKALGTRVHLSTAFHP</sequence>
<dbReference type="PANTHER" id="PTHR37984">
    <property type="entry name" value="PROTEIN CBG26694"/>
    <property type="match status" value="1"/>
</dbReference>
<dbReference type="Gene3D" id="1.10.340.70">
    <property type="match status" value="1"/>
</dbReference>